<dbReference type="EMBL" id="FOGG01000033">
    <property type="protein sequence ID" value="SES11750.1"/>
    <property type="molecule type" value="Genomic_DNA"/>
</dbReference>
<dbReference type="OrthoDB" id="674886at2"/>
<sequence length="312" mass="33562">MKSIATLICAVLILAFSACKKTIGLDPLAQNQITQYKVISATDTIFGAIDQIKKTITVYIPAYSKLNIIDPEISLSTGARLQSAILPVKLTDANVSYTVVAADQSTNTYKLNIVVLQEKPMVASVSYSYKFAPNNPISIGGNFYTTNASDITVTLVDDQGKETEALKPDPAYFVISASGSNVGITSLMIPTVIAEGNYKVKVKVFNETAYSTSYALKYVQPDFAFIGPTVKAGGTFKIVPNARTIFLNFTSLKGIINGVTYDFPIVSYTPTEATIQLPANLTAPQVNTQVQFIGSFTGWADAKKSALITITE</sequence>
<reference evidence="2 3" key="1">
    <citation type="submission" date="2016-10" db="EMBL/GenBank/DDBJ databases">
        <authorList>
            <person name="de Groot N.N."/>
        </authorList>
    </citation>
    <scope>NUCLEOTIDE SEQUENCE [LARGE SCALE GENOMIC DNA]</scope>
    <source>
        <strain evidence="2 3">DSM 18610</strain>
    </source>
</reference>
<keyword evidence="3" id="KW-1185">Reference proteome</keyword>
<protein>
    <recommendedName>
        <fullName evidence="4">DUF1735 domain-containing protein</fullName>
    </recommendedName>
</protein>
<proteinExistence type="predicted"/>
<name>A0A1H9UQE9_9SPHI</name>
<accession>A0A1H9UQE9</accession>
<dbReference type="RefSeq" id="WP_090887641.1">
    <property type="nucleotide sequence ID" value="NZ_FOGG01000033.1"/>
</dbReference>
<dbReference type="AlphaFoldDB" id="A0A1H9UQE9"/>
<dbReference type="Proteomes" id="UP000199572">
    <property type="component" value="Unassembled WGS sequence"/>
</dbReference>
<dbReference type="PROSITE" id="PS51257">
    <property type="entry name" value="PROKAR_LIPOPROTEIN"/>
    <property type="match status" value="1"/>
</dbReference>
<evidence type="ECO:0008006" key="4">
    <source>
        <dbReference type="Google" id="ProtNLM"/>
    </source>
</evidence>
<evidence type="ECO:0000313" key="3">
    <source>
        <dbReference type="Proteomes" id="UP000199572"/>
    </source>
</evidence>
<keyword evidence="1" id="KW-0732">Signal</keyword>
<dbReference type="STRING" id="390241.SAMN04488023_13311"/>
<feature type="chain" id="PRO_5011755359" description="DUF1735 domain-containing protein" evidence="1">
    <location>
        <begin position="21"/>
        <end position="312"/>
    </location>
</feature>
<evidence type="ECO:0000256" key="1">
    <source>
        <dbReference type="SAM" id="SignalP"/>
    </source>
</evidence>
<evidence type="ECO:0000313" key="2">
    <source>
        <dbReference type="EMBL" id="SES11750.1"/>
    </source>
</evidence>
<gene>
    <name evidence="2" type="ORF">SAMN04488023_13311</name>
</gene>
<organism evidence="2 3">
    <name type="scientific">Pedobacter rhizosphaerae</name>
    <dbReference type="NCBI Taxonomy" id="390241"/>
    <lineage>
        <taxon>Bacteria</taxon>
        <taxon>Pseudomonadati</taxon>
        <taxon>Bacteroidota</taxon>
        <taxon>Sphingobacteriia</taxon>
        <taxon>Sphingobacteriales</taxon>
        <taxon>Sphingobacteriaceae</taxon>
        <taxon>Pedobacter</taxon>
    </lineage>
</organism>
<dbReference type="Gene3D" id="2.60.40.2340">
    <property type="match status" value="1"/>
</dbReference>
<feature type="signal peptide" evidence="1">
    <location>
        <begin position="1"/>
        <end position="20"/>
    </location>
</feature>